<feature type="transmembrane region" description="Helical" evidence="8">
    <location>
        <begin position="137"/>
        <end position="159"/>
    </location>
</feature>
<sequence length="178" mass="19206">MLHKAAFQLHARMAAAGTEPPSVPVILYVLQIFVNTVSIVILAMILGMVTGEPGKTSIVIVVLAVIRFLTGGYHLPTSIGCIFASSIVLAAIPFIHLPSIWVYSINAAAFVMMVVFAPSNYDQHARIPKRYYPLLKLLASAIVASNFFIGSELLALVFATQSILLPIKGVKKNEEEGV</sequence>
<keyword evidence="5" id="KW-0378">Hydrolase</keyword>
<evidence type="ECO:0000256" key="5">
    <source>
        <dbReference type="ARBA" id="ARBA00022801"/>
    </source>
</evidence>
<keyword evidence="1" id="KW-1003">Cell membrane</keyword>
<gene>
    <name evidence="9" type="ORF">GCM10010911_36370</name>
</gene>
<feature type="transmembrane region" description="Helical" evidence="8">
    <location>
        <begin position="61"/>
        <end position="94"/>
    </location>
</feature>
<evidence type="ECO:0000256" key="2">
    <source>
        <dbReference type="ARBA" id="ARBA00022654"/>
    </source>
</evidence>
<dbReference type="Proteomes" id="UP000612456">
    <property type="component" value="Unassembled WGS sequence"/>
</dbReference>
<name>A0A916Z424_9BACL</name>
<reference evidence="9" key="1">
    <citation type="journal article" date="2014" name="Int. J. Syst. Evol. Microbiol.">
        <title>Complete genome sequence of Corynebacterium casei LMG S-19264T (=DSM 44701T), isolated from a smear-ripened cheese.</title>
        <authorList>
            <consortium name="US DOE Joint Genome Institute (JGI-PGF)"/>
            <person name="Walter F."/>
            <person name="Albersmeier A."/>
            <person name="Kalinowski J."/>
            <person name="Ruckert C."/>
        </authorList>
    </citation>
    <scope>NUCLEOTIDE SEQUENCE</scope>
    <source>
        <strain evidence="9">CGMCC 1.15178</strain>
    </source>
</reference>
<dbReference type="InterPro" id="IPR006741">
    <property type="entry name" value="AgrB"/>
</dbReference>
<feature type="transmembrane region" description="Helical" evidence="8">
    <location>
        <begin position="100"/>
        <end position="117"/>
    </location>
</feature>
<dbReference type="Pfam" id="PF04647">
    <property type="entry name" value="AgrB"/>
    <property type="match status" value="1"/>
</dbReference>
<dbReference type="GO" id="GO:0009372">
    <property type="term" value="P:quorum sensing"/>
    <property type="evidence" value="ECO:0007669"/>
    <property type="project" value="UniProtKB-KW"/>
</dbReference>
<dbReference type="EMBL" id="BMHP01000002">
    <property type="protein sequence ID" value="GGD75172.1"/>
    <property type="molecule type" value="Genomic_DNA"/>
</dbReference>
<organism evidence="9 10">
    <name type="scientific">Paenibacillus nasutitermitis</name>
    <dbReference type="NCBI Taxonomy" id="1652958"/>
    <lineage>
        <taxon>Bacteria</taxon>
        <taxon>Bacillati</taxon>
        <taxon>Bacillota</taxon>
        <taxon>Bacilli</taxon>
        <taxon>Bacillales</taxon>
        <taxon>Paenibacillaceae</taxon>
        <taxon>Paenibacillus</taxon>
    </lineage>
</organism>
<keyword evidence="7 8" id="KW-0472">Membrane</keyword>
<evidence type="ECO:0000313" key="9">
    <source>
        <dbReference type="EMBL" id="GGD75172.1"/>
    </source>
</evidence>
<reference evidence="9" key="2">
    <citation type="submission" date="2020-09" db="EMBL/GenBank/DDBJ databases">
        <authorList>
            <person name="Sun Q."/>
            <person name="Zhou Y."/>
        </authorList>
    </citation>
    <scope>NUCLEOTIDE SEQUENCE</scope>
    <source>
        <strain evidence="9">CGMCC 1.15178</strain>
    </source>
</reference>
<evidence type="ECO:0000256" key="6">
    <source>
        <dbReference type="ARBA" id="ARBA00022989"/>
    </source>
</evidence>
<evidence type="ECO:0000256" key="3">
    <source>
        <dbReference type="ARBA" id="ARBA00022670"/>
    </source>
</evidence>
<keyword evidence="4 8" id="KW-0812">Transmembrane</keyword>
<evidence type="ECO:0000256" key="4">
    <source>
        <dbReference type="ARBA" id="ARBA00022692"/>
    </source>
</evidence>
<feature type="transmembrane region" description="Helical" evidence="8">
    <location>
        <begin position="25"/>
        <end position="49"/>
    </location>
</feature>
<evidence type="ECO:0000256" key="7">
    <source>
        <dbReference type="ARBA" id="ARBA00023136"/>
    </source>
</evidence>
<dbReference type="GO" id="GO:0008233">
    <property type="term" value="F:peptidase activity"/>
    <property type="evidence" value="ECO:0007669"/>
    <property type="project" value="UniProtKB-KW"/>
</dbReference>
<keyword evidence="3" id="KW-0645">Protease</keyword>
<accession>A0A916Z424</accession>
<proteinExistence type="predicted"/>
<evidence type="ECO:0000256" key="1">
    <source>
        <dbReference type="ARBA" id="ARBA00022475"/>
    </source>
</evidence>
<protein>
    <recommendedName>
        <fullName evidence="11">Accessory gene regulator B</fullName>
    </recommendedName>
</protein>
<keyword evidence="2" id="KW-0673">Quorum sensing</keyword>
<dbReference type="RefSeq" id="WP_188993296.1">
    <property type="nucleotide sequence ID" value="NZ_BMHP01000002.1"/>
</dbReference>
<keyword evidence="6 8" id="KW-1133">Transmembrane helix</keyword>
<evidence type="ECO:0008006" key="11">
    <source>
        <dbReference type="Google" id="ProtNLM"/>
    </source>
</evidence>
<evidence type="ECO:0000256" key="8">
    <source>
        <dbReference type="SAM" id="Phobius"/>
    </source>
</evidence>
<keyword evidence="10" id="KW-1185">Reference proteome</keyword>
<dbReference type="AlphaFoldDB" id="A0A916Z424"/>
<dbReference type="GO" id="GO:0006508">
    <property type="term" value="P:proteolysis"/>
    <property type="evidence" value="ECO:0007669"/>
    <property type="project" value="UniProtKB-KW"/>
</dbReference>
<dbReference type="GO" id="GO:0016020">
    <property type="term" value="C:membrane"/>
    <property type="evidence" value="ECO:0007669"/>
    <property type="project" value="InterPro"/>
</dbReference>
<comment type="caution">
    <text evidence="9">The sequence shown here is derived from an EMBL/GenBank/DDBJ whole genome shotgun (WGS) entry which is preliminary data.</text>
</comment>
<evidence type="ECO:0000313" key="10">
    <source>
        <dbReference type="Proteomes" id="UP000612456"/>
    </source>
</evidence>